<name>A0A392V5R9_9FABA</name>
<evidence type="ECO:0000313" key="2">
    <source>
        <dbReference type="Proteomes" id="UP000265520"/>
    </source>
</evidence>
<proteinExistence type="predicted"/>
<dbReference type="EMBL" id="LXQA011037056">
    <property type="protein sequence ID" value="MCI82175.1"/>
    <property type="molecule type" value="Genomic_DNA"/>
</dbReference>
<keyword evidence="2" id="KW-1185">Reference proteome</keyword>
<dbReference type="AlphaFoldDB" id="A0A392V5R9"/>
<protein>
    <submittedName>
        <fullName evidence="1">Uncharacterized protein</fullName>
    </submittedName>
</protein>
<accession>A0A392V5R9</accession>
<dbReference type="Proteomes" id="UP000265520">
    <property type="component" value="Unassembled WGS sequence"/>
</dbReference>
<feature type="non-terminal residue" evidence="1">
    <location>
        <position position="31"/>
    </location>
</feature>
<comment type="caution">
    <text evidence="1">The sequence shown here is derived from an EMBL/GenBank/DDBJ whole genome shotgun (WGS) entry which is preliminary data.</text>
</comment>
<evidence type="ECO:0000313" key="1">
    <source>
        <dbReference type="EMBL" id="MCI82175.1"/>
    </source>
</evidence>
<reference evidence="1 2" key="1">
    <citation type="journal article" date="2018" name="Front. Plant Sci.">
        <title>Red Clover (Trifolium pratense) and Zigzag Clover (T. medium) - A Picture of Genomic Similarities and Differences.</title>
        <authorList>
            <person name="Dluhosova J."/>
            <person name="Istvanek J."/>
            <person name="Nedelnik J."/>
            <person name="Repkova J."/>
        </authorList>
    </citation>
    <scope>NUCLEOTIDE SEQUENCE [LARGE SCALE GENOMIC DNA]</scope>
    <source>
        <strain evidence="2">cv. 10/8</strain>
        <tissue evidence="1">Leaf</tissue>
    </source>
</reference>
<sequence>MFALYWRLLASSGDHVAWRLQDPRLATSRRA</sequence>
<organism evidence="1 2">
    <name type="scientific">Trifolium medium</name>
    <dbReference type="NCBI Taxonomy" id="97028"/>
    <lineage>
        <taxon>Eukaryota</taxon>
        <taxon>Viridiplantae</taxon>
        <taxon>Streptophyta</taxon>
        <taxon>Embryophyta</taxon>
        <taxon>Tracheophyta</taxon>
        <taxon>Spermatophyta</taxon>
        <taxon>Magnoliopsida</taxon>
        <taxon>eudicotyledons</taxon>
        <taxon>Gunneridae</taxon>
        <taxon>Pentapetalae</taxon>
        <taxon>rosids</taxon>
        <taxon>fabids</taxon>
        <taxon>Fabales</taxon>
        <taxon>Fabaceae</taxon>
        <taxon>Papilionoideae</taxon>
        <taxon>50 kb inversion clade</taxon>
        <taxon>NPAAA clade</taxon>
        <taxon>Hologalegina</taxon>
        <taxon>IRL clade</taxon>
        <taxon>Trifolieae</taxon>
        <taxon>Trifolium</taxon>
    </lineage>
</organism>